<name>A0ABP9GK56_9ACTN</name>
<keyword evidence="1" id="KW-0223">Dioxygenase</keyword>
<dbReference type="RefSeq" id="WP_344143114.1">
    <property type="nucleotide sequence ID" value="NZ_BAABIK010000007.1"/>
</dbReference>
<keyword evidence="2" id="KW-1185">Reference proteome</keyword>
<protein>
    <submittedName>
        <fullName evidence="1">Phytanoyl-CoA dioxygenase family protein</fullName>
    </submittedName>
</protein>
<dbReference type="Gene3D" id="2.60.120.620">
    <property type="entry name" value="q2cbj1_9rhob like domain"/>
    <property type="match status" value="1"/>
</dbReference>
<evidence type="ECO:0000313" key="1">
    <source>
        <dbReference type="EMBL" id="GAA4936739.1"/>
    </source>
</evidence>
<dbReference type="InterPro" id="IPR008775">
    <property type="entry name" value="Phytyl_CoA_dOase-like"/>
</dbReference>
<dbReference type="GO" id="GO:0051213">
    <property type="term" value="F:dioxygenase activity"/>
    <property type="evidence" value="ECO:0007669"/>
    <property type="project" value="UniProtKB-KW"/>
</dbReference>
<keyword evidence="1" id="KW-0560">Oxidoreductase</keyword>
<dbReference type="EMBL" id="BAABIK010000007">
    <property type="protein sequence ID" value="GAA4936739.1"/>
    <property type="molecule type" value="Genomic_DNA"/>
</dbReference>
<evidence type="ECO:0000313" key="2">
    <source>
        <dbReference type="Proteomes" id="UP001499993"/>
    </source>
</evidence>
<comment type="caution">
    <text evidence="1">The sequence shown here is derived from an EMBL/GenBank/DDBJ whole genome shotgun (WGS) entry which is preliminary data.</text>
</comment>
<organism evidence="1 2">
    <name type="scientific">Streptomonospora halophila</name>
    <dbReference type="NCBI Taxonomy" id="427369"/>
    <lineage>
        <taxon>Bacteria</taxon>
        <taxon>Bacillati</taxon>
        <taxon>Actinomycetota</taxon>
        <taxon>Actinomycetes</taxon>
        <taxon>Streptosporangiales</taxon>
        <taxon>Nocardiopsidaceae</taxon>
        <taxon>Streptomonospora</taxon>
    </lineage>
</organism>
<accession>A0ABP9GK56</accession>
<dbReference type="Pfam" id="PF05721">
    <property type="entry name" value="PhyH"/>
    <property type="match status" value="1"/>
</dbReference>
<reference evidence="2" key="1">
    <citation type="journal article" date="2019" name="Int. J. Syst. Evol. Microbiol.">
        <title>The Global Catalogue of Microorganisms (GCM) 10K type strain sequencing project: providing services to taxonomists for standard genome sequencing and annotation.</title>
        <authorList>
            <consortium name="The Broad Institute Genomics Platform"/>
            <consortium name="The Broad Institute Genome Sequencing Center for Infectious Disease"/>
            <person name="Wu L."/>
            <person name="Ma J."/>
        </authorList>
    </citation>
    <scope>NUCLEOTIDE SEQUENCE [LARGE SCALE GENOMIC DNA]</scope>
    <source>
        <strain evidence="2">JCM 18123</strain>
    </source>
</reference>
<sequence>MFSDADVERFVDEGFVHLPGAVPEAVTAACRAELWQASGCDPEDPATWTRPVVRVPGLSSAPFREAANTDALHAAYDRLAGEGRWQAPPGLGTFPLRFPSSEDPGDAGWHLDAGCTDDAGGYRVTLRSHGRALLMLFLFTDVAAADAPTRIRAGSHRDVAPLLAGFSEPPGREWFDLCGEAVEASAHRPVVDAVGRAGDVFLCHPFLVHTAQPHHGSAPRFIAQPPLAPTAPLDLRASEPTPVERAVQQALAGA</sequence>
<gene>
    <name evidence="1" type="ORF">GCM10023224_17040</name>
</gene>
<dbReference type="Proteomes" id="UP001499993">
    <property type="component" value="Unassembled WGS sequence"/>
</dbReference>
<dbReference type="SUPFAM" id="SSF51197">
    <property type="entry name" value="Clavaminate synthase-like"/>
    <property type="match status" value="1"/>
</dbReference>
<proteinExistence type="predicted"/>